<dbReference type="InterPro" id="IPR029071">
    <property type="entry name" value="Ubiquitin-like_domsf"/>
</dbReference>
<dbReference type="AlphaFoldDB" id="B3S5X7"/>
<protein>
    <recommendedName>
        <fullName evidence="1">Ubiquitin-like domain-containing protein</fullName>
    </recommendedName>
</protein>
<dbReference type="KEGG" id="tad:TRIADDRAFT_29688"/>
<dbReference type="GO" id="GO:0005634">
    <property type="term" value="C:nucleus"/>
    <property type="evidence" value="ECO:0000318"/>
    <property type="project" value="GO_Central"/>
</dbReference>
<dbReference type="GeneID" id="6756838"/>
<proteinExistence type="predicted"/>
<keyword evidence="3" id="KW-1185">Reference proteome</keyword>
<dbReference type="CTD" id="6756838"/>
<dbReference type="CDD" id="cd17039">
    <property type="entry name" value="Ubl_ubiquitin_like"/>
    <property type="match status" value="4"/>
</dbReference>
<gene>
    <name evidence="2" type="ORF">TRIADDRAFT_29688</name>
</gene>
<feature type="domain" description="Ubiquitin-like" evidence="1">
    <location>
        <begin position="1"/>
        <end position="67"/>
    </location>
</feature>
<dbReference type="GO" id="GO:0045116">
    <property type="term" value="P:protein neddylation"/>
    <property type="evidence" value="ECO:0000318"/>
    <property type="project" value="GO_Central"/>
</dbReference>
<dbReference type="SUPFAM" id="SSF54236">
    <property type="entry name" value="Ubiquitin-like"/>
    <property type="match status" value="5"/>
</dbReference>
<evidence type="ECO:0000313" key="2">
    <source>
        <dbReference type="EMBL" id="EDV21887.1"/>
    </source>
</evidence>
<name>B3S5X7_TRIAD</name>
<dbReference type="Pfam" id="PF00240">
    <property type="entry name" value="ubiquitin"/>
    <property type="match status" value="5"/>
</dbReference>
<dbReference type="SMART" id="SM00213">
    <property type="entry name" value="UBQ"/>
    <property type="match status" value="5"/>
</dbReference>
<dbReference type="GO" id="GO:0031625">
    <property type="term" value="F:ubiquitin protein ligase binding"/>
    <property type="evidence" value="ECO:0000318"/>
    <property type="project" value="GO_Central"/>
</dbReference>
<evidence type="ECO:0000313" key="3">
    <source>
        <dbReference type="Proteomes" id="UP000009022"/>
    </source>
</evidence>
<dbReference type="InterPro" id="IPR000626">
    <property type="entry name" value="Ubiquitin-like_dom"/>
</dbReference>
<feature type="domain" description="Ubiquitin-like" evidence="1">
    <location>
        <begin position="304"/>
        <end position="372"/>
    </location>
</feature>
<dbReference type="InterPro" id="IPR019956">
    <property type="entry name" value="Ubiquitin_dom"/>
</dbReference>
<dbReference type="STRING" id="10228.B3S5X7"/>
<dbReference type="eggNOG" id="KOG0001">
    <property type="taxonomic scope" value="Eukaryota"/>
</dbReference>
<accession>B3S5X7</accession>
<dbReference type="Gene3D" id="3.10.20.90">
    <property type="entry name" value="Phosphatidylinositol 3-kinase Catalytic Subunit, Chain A, domain 1"/>
    <property type="match status" value="5"/>
</dbReference>
<dbReference type="FunFam" id="3.10.20.90:FF:000205">
    <property type="entry name" value="2'-5'-oligoadenylate synthase-like protein 2"/>
    <property type="match status" value="3"/>
</dbReference>
<dbReference type="GO" id="GO:0019941">
    <property type="term" value="P:modification-dependent protein catabolic process"/>
    <property type="evidence" value="ECO:0000318"/>
    <property type="project" value="GO_Central"/>
</dbReference>
<evidence type="ECO:0000259" key="1">
    <source>
        <dbReference type="PROSITE" id="PS50053"/>
    </source>
</evidence>
<dbReference type="RefSeq" id="XP_002115524.1">
    <property type="nucleotide sequence ID" value="XM_002115488.1"/>
</dbReference>
<dbReference type="InParanoid" id="B3S5X7"/>
<dbReference type="PANTHER" id="PTHR10666">
    <property type="entry name" value="UBIQUITIN"/>
    <property type="match status" value="1"/>
</dbReference>
<dbReference type="OrthoDB" id="417450at2759"/>
<sequence length="384" mass="44362">MQVVVKSQSGNLLLLQGEANDTVRDLKEKLYYHVHNPPSQQRLIYRGKQLDDEKLLTSYSIANNALIRYLPVSKEEIRLNCNLFTGQFLSLNVELDQSICHVKELLHQQTNIPMEKQRLLLANKQLKDTETLRCYGMQENDTINMVLKLPRRIPLHIKMNHDKTITIEIESNSTVADIKEVVFINNNMPPNKQRLTYNGKVMLDSTTVDDYGLKNYDTIYMIHRRKSRNQAVIVQMENDQTLSVPAKEDSTIQEIKHLIEEQTNIPWRQQRLLHDDVLLNNSSTLADCQLQLPCQLQLFSSDILQIYIRLSVGKQLSLEVLEMDKIYDIKGRIEDKEGISILQQTLRFKGKILKDQTTLKSCDIGSGSILQLKINVDDRNCCVM</sequence>
<dbReference type="GO" id="GO:0005737">
    <property type="term" value="C:cytoplasm"/>
    <property type="evidence" value="ECO:0000318"/>
    <property type="project" value="GO_Central"/>
</dbReference>
<dbReference type="HOGENOM" id="CLU_010412_7_0_1"/>
<reference evidence="2 3" key="1">
    <citation type="journal article" date="2008" name="Nature">
        <title>The Trichoplax genome and the nature of placozoans.</title>
        <authorList>
            <person name="Srivastava M."/>
            <person name="Begovic E."/>
            <person name="Chapman J."/>
            <person name="Putnam N.H."/>
            <person name="Hellsten U."/>
            <person name="Kawashima T."/>
            <person name="Kuo A."/>
            <person name="Mitros T."/>
            <person name="Salamov A."/>
            <person name="Carpenter M.L."/>
            <person name="Signorovitch A.Y."/>
            <person name="Moreno M.A."/>
            <person name="Kamm K."/>
            <person name="Grimwood J."/>
            <person name="Schmutz J."/>
            <person name="Shapiro H."/>
            <person name="Grigoriev I.V."/>
            <person name="Buss L.W."/>
            <person name="Schierwater B."/>
            <person name="Dellaporta S.L."/>
            <person name="Rokhsar D.S."/>
        </authorList>
    </citation>
    <scope>NUCLEOTIDE SEQUENCE [LARGE SCALE GENOMIC DNA]</scope>
    <source>
        <strain evidence="2 3">Grell-BS-1999</strain>
    </source>
</reference>
<dbReference type="GO" id="GO:0031386">
    <property type="term" value="F:protein tag activity"/>
    <property type="evidence" value="ECO:0000318"/>
    <property type="project" value="GO_Central"/>
</dbReference>
<dbReference type="EMBL" id="DS985251">
    <property type="protein sequence ID" value="EDV21887.1"/>
    <property type="molecule type" value="Genomic_DNA"/>
</dbReference>
<dbReference type="InterPro" id="IPR050158">
    <property type="entry name" value="Ubiquitin_ubiquitin-like"/>
</dbReference>
<dbReference type="PhylomeDB" id="B3S5X7"/>
<feature type="domain" description="Ubiquitin-like" evidence="1">
    <location>
        <begin position="153"/>
        <end position="228"/>
    </location>
</feature>
<feature type="domain" description="Ubiquitin-like" evidence="1">
    <location>
        <begin position="230"/>
        <end position="291"/>
    </location>
</feature>
<dbReference type="PROSITE" id="PS50053">
    <property type="entry name" value="UBIQUITIN_2"/>
    <property type="match status" value="5"/>
</dbReference>
<dbReference type="Proteomes" id="UP000009022">
    <property type="component" value="Unassembled WGS sequence"/>
</dbReference>
<dbReference type="GO" id="GO:0030162">
    <property type="term" value="P:regulation of proteolysis"/>
    <property type="evidence" value="ECO:0000318"/>
    <property type="project" value="GO_Central"/>
</dbReference>
<feature type="domain" description="Ubiquitin-like" evidence="1">
    <location>
        <begin position="77"/>
        <end position="152"/>
    </location>
</feature>
<dbReference type="PRINTS" id="PR00348">
    <property type="entry name" value="UBIQUITIN"/>
</dbReference>
<organism evidence="2 3">
    <name type="scientific">Trichoplax adhaerens</name>
    <name type="common">Trichoplax reptans</name>
    <dbReference type="NCBI Taxonomy" id="10228"/>
    <lineage>
        <taxon>Eukaryota</taxon>
        <taxon>Metazoa</taxon>
        <taxon>Placozoa</taxon>
        <taxon>Uniplacotomia</taxon>
        <taxon>Trichoplacea</taxon>
        <taxon>Trichoplacidae</taxon>
        <taxon>Trichoplax</taxon>
    </lineage>
</organism>